<dbReference type="SMART" id="SM00356">
    <property type="entry name" value="ZnF_C3H1"/>
    <property type="match status" value="2"/>
</dbReference>
<evidence type="ECO:0000313" key="4">
    <source>
        <dbReference type="EMBL" id="CAE8672754.1"/>
    </source>
</evidence>
<dbReference type="PROSITE" id="PS50103">
    <property type="entry name" value="ZF_C3H1"/>
    <property type="match status" value="2"/>
</dbReference>
<dbReference type="Proteomes" id="UP000626109">
    <property type="component" value="Unassembled WGS sequence"/>
</dbReference>
<evidence type="ECO:0000313" key="5">
    <source>
        <dbReference type="Proteomes" id="UP000626109"/>
    </source>
</evidence>
<reference evidence="4" key="1">
    <citation type="submission" date="2021-02" db="EMBL/GenBank/DDBJ databases">
        <authorList>
            <person name="Dougan E. K."/>
            <person name="Rhodes N."/>
            <person name="Thang M."/>
            <person name="Chan C."/>
        </authorList>
    </citation>
    <scope>NUCLEOTIDE SEQUENCE</scope>
</reference>
<gene>
    <name evidence="4" type="ORF">PGLA2088_LOCUS18212</name>
</gene>
<feature type="domain" description="C3H1-type" evidence="3">
    <location>
        <begin position="206"/>
        <end position="234"/>
    </location>
</feature>
<dbReference type="Gene3D" id="4.10.1000.10">
    <property type="entry name" value="Zinc finger, CCCH-type"/>
    <property type="match status" value="1"/>
</dbReference>
<protein>
    <recommendedName>
        <fullName evidence="3">C3H1-type domain-containing protein</fullName>
    </recommendedName>
</protein>
<evidence type="ECO:0000256" key="2">
    <source>
        <dbReference type="SAM" id="MobiDB-lite"/>
    </source>
</evidence>
<dbReference type="EMBL" id="CAJNNW010024488">
    <property type="protein sequence ID" value="CAE8672754.1"/>
    <property type="molecule type" value="Genomic_DNA"/>
</dbReference>
<dbReference type="GO" id="GO:0008270">
    <property type="term" value="F:zinc ion binding"/>
    <property type="evidence" value="ECO:0007669"/>
    <property type="project" value="UniProtKB-KW"/>
</dbReference>
<feature type="domain" description="C3H1-type" evidence="3">
    <location>
        <begin position="150"/>
        <end position="177"/>
    </location>
</feature>
<feature type="zinc finger region" description="C3H1-type" evidence="1">
    <location>
        <begin position="150"/>
        <end position="177"/>
    </location>
</feature>
<proteinExistence type="predicted"/>
<feature type="zinc finger region" description="C3H1-type" evidence="1">
    <location>
        <begin position="206"/>
        <end position="234"/>
    </location>
</feature>
<evidence type="ECO:0000256" key="1">
    <source>
        <dbReference type="PROSITE-ProRule" id="PRU00723"/>
    </source>
</evidence>
<feature type="region of interest" description="Disordered" evidence="2">
    <location>
        <begin position="186"/>
        <end position="208"/>
    </location>
</feature>
<accession>A0A813JE73</accession>
<keyword evidence="1" id="KW-0479">Metal-binding</keyword>
<sequence>MHGIRDLESFLGRLDRVVVSLTTSFPGGLPEDLLQNKLAAQFSKVSDLQPIFMSEYNRSEGKPEMYCYAWLYDQARRFVEKRRREAQRDAQVKAEQDKGKQISASPAALKQAKKAKAEATAATQLEAAAAVAQQAAAAAVKGLGKGKANSAAPQACFKFQKGTCLAASACKYAHVIDPSAAEREASAAAKRTEAEKGKGKSKGGSKDGGKPCWFHASKSGCSRGTSCSFSHAAVLGAVTLMGAIGSSNGLTLPIAALPVGVDVSNKYPWTSFCNNNSSMPWTTTTPYNNIPQALQAVDYADALTVYVGDTGRCCCSR</sequence>
<comment type="caution">
    <text evidence="4">The sequence shown here is derived from an EMBL/GenBank/DDBJ whole genome shotgun (WGS) entry which is preliminary data.</text>
</comment>
<keyword evidence="1" id="KW-0862">Zinc</keyword>
<evidence type="ECO:0000259" key="3">
    <source>
        <dbReference type="PROSITE" id="PS50103"/>
    </source>
</evidence>
<dbReference type="AlphaFoldDB" id="A0A813JE73"/>
<keyword evidence="1" id="KW-0863">Zinc-finger</keyword>
<name>A0A813JE73_POLGL</name>
<organism evidence="4 5">
    <name type="scientific">Polarella glacialis</name>
    <name type="common">Dinoflagellate</name>
    <dbReference type="NCBI Taxonomy" id="89957"/>
    <lineage>
        <taxon>Eukaryota</taxon>
        <taxon>Sar</taxon>
        <taxon>Alveolata</taxon>
        <taxon>Dinophyceae</taxon>
        <taxon>Suessiales</taxon>
        <taxon>Suessiaceae</taxon>
        <taxon>Polarella</taxon>
    </lineage>
</organism>
<dbReference type="InterPro" id="IPR000571">
    <property type="entry name" value="Znf_CCCH"/>
</dbReference>